<evidence type="ECO:0000256" key="16">
    <source>
        <dbReference type="ARBA" id="ARBA00049209"/>
    </source>
</evidence>
<keyword evidence="12 17" id="KW-0456">Lyase</keyword>
<dbReference type="CDD" id="cd01171">
    <property type="entry name" value="YXKO-related"/>
    <property type="match status" value="1"/>
</dbReference>
<keyword evidence="11 18" id="KW-0413">Isomerase</keyword>
<comment type="similarity">
    <text evidence="3 19">In the N-terminal section; belongs to the NnrE/AIBP family.</text>
</comment>
<proteinExistence type="inferred from homology"/>
<dbReference type="EC" id="5.1.99.6" evidence="19"/>
<evidence type="ECO:0000313" key="23">
    <source>
        <dbReference type="Proteomes" id="UP000295724"/>
    </source>
</evidence>
<feature type="domain" description="YjeF N-terminal" evidence="21">
    <location>
        <begin position="10"/>
        <end position="205"/>
    </location>
</feature>
<dbReference type="InterPro" id="IPR000631">
    <property type="entry name" value="CARKD"/>
</dbReference>
<evidence type="ECO:0000256" key="15">
    <source>
        <dbReference type="ARBA" id="ARBA00048238"/>
    </source>
</evidence>
<evidence type="ECO:0000256" key="14">
    <source>
        <dbReference type="ARBA" id="ARBA00025153"/>
    </source>
</evidence>
<keyword evidence="8 17" id="KW-0521">NADP</keyword>
<evidence type="ECO:0000256" key="10">
    <source>
        <dbReference type="ARBA" id="ARBA00023027"/>
    </source>
</evidence>
<dbReference type="PROSITE" id="PS01050">
    <property type="entry name" value="YJEF_C_2"/>
    <property type="match status" value="1"/>
</dbReference>
<dbReference type="GO" id="GO:0005524">
    <property type="term" value="F:ATP binding"/>
    <property type="evidence" value="ECO:0007669"/>
    <property type="project" value="UniProtKB-UniRule"/>
</dbReference>
<feature type="binding site" evidence="18">
    <location>
        <position position="151"/>
    </location>
    <ligand>
        <name>K(+)</name>
        <dbReference type="ChEBI" id="CHEBI:29103"/>
    </ligand>
</feature>
<dbReference type="HAMAP" id="MF_01965">
    <property type="entry name" value="NADHX_dehydratase"/>
    <property type="match status" value="1"/>
</dbReference>
<comment type="caution">
    <text evidence="22">The sequence shown here is derived from an EMBL/GenBank/DDBJ whole genome shotgun (WGS) entry which is preliminary data.</text>
</comment>
<evidence type="ECO:0000256" key="5">
    <source>
        <dbReference type="ARBA" id="ARBA00022723"/>
    </source>
</evidence>
<evidence type="ECO:0000256" key="1">
    <source>
        <dbReference type="ARBA" id="ARBA00000013"/>
    </source>
</evidence>
<accession>A0A4V3DIM8</accession>
<feature type="binding site" evidence="18">
    <location>
        <position position="130"/>
    </location>
    <ligand>
        <name>(6S)-NADPHX</name>
        <dbReference type="ChEBI" id="CHEBI:64076"/>
    </ligand>
</feature>
<feature type="binding site" evidence="18">
    <location>
        <position position="148"/>
    </location>
    <ligand>
        <name>(6S)-NADPHX</name>
        <dbReference type="ChEBI" id="CHEBI:64076"/>
    </ligand>
</feature>
<evidence type="ECO:0000256" key="7">
    <source>
        <dbReference type="ARBA" id="ARBA00022840"/>
    </source>
</evidence>
<dbReference type="Gene3D" id="3.40.1190.20">
    <property type="match status" value="1"/>
</dbReference>
<comment type="catalytic activity">
    <reaction evidence="1 18 19">
        <text>(6R)-NADHX = (6S)-NADHX</text>
        <dbReference type="Rhea" id="RHEA:32215"/>
        <dbReference type="ChEBI" id="CHEBI:64074"/>
        <dbReference type="ChEBI" id="CHEBI:64075"/>
        <dbReference type="EC" id="5.1.99.6"/>
    </reaction>
</comment>
<keyword evidence="5 18" id="KW-0479">Metal-binding</keyword>
<dbReference type="InterPro" id="IPR017953">
    <property type="entry name" value="Carbohydrate_kinase_pred_CS"/>
</dbReference>
<dbReference type="InterPro" id="IPR030677">
    <property type="entry name" value="Nnr"/>
</dbReference>
<feature type="binding site" evidence="17">
    <location>
        <position position="251"/>
    </location>
    <ligand>
        <name>(6S)-NADPHX</name>
        <dbReference type="ChEBI" id="CHEBI:64076"/>
    </ligand>
</feature>
<dbReference type="SUPFAM" id="SSF64153">
    <property type="entry name" value="YjeF N-terminal domain-like"/>
    <property type="match status" value="1"/>
</dbReference>
<keyword evidence="23" id="KW-1185">Reference proteome</keyword>
<comment type="function">
    <text evidence="14 19">Bifunctional enzyme that catalyzes the epimerization of the S- and R-forms of NAD(P)HX and the dehydration of the S-form of NAD(P)HX at the expense of ADP, which is converted to AMP. This allows the repair of both epimers of NAD(P)HX, a damaged form of NAD(P)H that is a result of enzymatic or heat-dependent hydration.</text>
</comment>
<comment type="function">
    <text evidence="17">Catalyzes the dehydration of the S-form of NAD(P)HX at the expense of ADP, which is converted to AMP. Together with NAD(P)HX epimerase, which catalyzes the epimerization of the S- and R-forms, the enzyme allows the repair of both epimers of NAD(P)HX, a damaged form of NAD(P)H that is a result of enzymatic or heat-dependent hydration.</text>
</comment>
<dbReference type="GO" id="GO:0052856">
    <property type="term" value="F:NAD(P)HX epimerase activity"/>
    <property type="evidence" value="ECO:0007669"/>
    <property type="project" value="UniProtKB-UniRule"/>
</dbReference>
<comment type="function">
    <text evidence="18">Catalyzes the epimerization of the S- and R-forms of NAD(P)HX, a damaged form of NAD(P)H that is a result of enzymatic or heat-dependent hydration. This is a prerequisite for the S-specific NAD(P)H-hydrate dehydratase to allow the repair of both epimers of NAD(P)HX.</text>
</comment>
<evidence type="ECO:0000256" key="2">
    <source>
        <dbReference type="ARBA" id="ARBA00000909"/>
    </source>
</evidence>
<comment type="catalytic activity">
    <reaction evidence="15 17 19">
        <text>(6S)-NADHX + ADP = AMP + phosphate + NADH + H(+)</text>
        <dbReference type="Rhea" id="RHEA:32223"/>
        <dbReference type="ChEBI" id="CHEBI:15378"/>
        <dbReference type="ChEBI" id="CHEBI:43474"/>
        <dbReference type="ChEBI" id="CHEBI:57945"/>
        <dbReference type="ChEBI" id="CHEBI:64074"/>
        <dbReference type="ChEBI" id="CHEBI:456215"/>
        <dbReference type="ChEBI" id="CHEBI:456216"/>
        <dbReference type="EC" id="4.2.1.136"/>
    </reaction>
</comment>
<feature type="binding site" evidence="18">
    <location>
        <position position="115"/>
    </location>
    <ligand>
        <name>K(+)</name>
        <dbReference type="ChEBI" id="CHEBI:29103"/>
    </ligand>
</feature>
<evidence type="ECO:0000256" key="19">
    <source>
        <dbReference type="PIRNR" id="PIRNR017184"/>
    </source>
</evidence>
<protein>
    <recommendedName>
        <fullName evidence="19">Bifunctional NAD(P)H-hydrate repair enzyme</fullName>
    </recommendedName>
    <alternativeName>
        <fullName evidence="19">Nicotinamide nucleotide repair protein</fullName>
    </alternativeName>
    <domain>
        <recommendedName>
            <fullName evidence="19">ADP-dependent (S)-NAD(P)H-hydrate dehydratase</fullName>
            <ecNumber evidence="19">4.2.1.136</ecNumber>
        </recommendedName>
        <alternativeName>
            <fullName evidence="19">ADP-dependent NAD(P)HX dehydratase</fullName>
        </alternativeName>
    </domain>
    <domain>
        <recommendedName>
            <fullName evidence="19">NAD(P)H-hydrate epimerase</fullName>
            <ecNumber evidence="19">5.1.99.6</ecNumber>
        </recommendedName>
    </domain>
</protein>
<dbReference type="Pfam" id="PF01256">
    <property type="entry name" value="Carb_kinase"/>
    <property type="match status" value="1"/>
</dbReference>
<dbReference type="PROSITE" id="PS51383">
    <property type="entry name" value="YJEF_C_3"/>
    <property type="match status" value="1"/>
</dbReference>
<feature type="binding site" evidence="17">
    <location>
        <position position="363"/>
    </location>
    <ligand>
        <name>(6S)-NADPHX</name>
        <dbReference type="ChEBI" id="CHEBI:64076"/>
    </ligand>
</feature>
<evidence type="ECO:0000256" key="6">
    <source>
        <dbReference type="ARBA" id="ARBA00022741"/>
    </source>
</evidence>
<keyword evidence="7 17" id="KW-0067">ATP-binding</keyword>
<dbReference type="InterPro" id="IPR036652">
    <property type="entry name" value="YjeF_N_dom_sf"/>
</dbReference>
<dbReference type="GO" id="GO:0110051">
    <property type="term" value="P:metabolite repair"/>
    <property type="evidence" value="ECO:0007669"/>
    <property type="project" value="TreeGrafter"/>
</dbReference>
<evidence type="ECO:0000256" key="18">
    <source>
        <dbReference type="HAMAP-Rule" id="MF_01966"/>
    </source>
</evidence>
<evidence type="ECO:0000256" key="8">
    <source>
        <dbReference type="ARBA" id="ARBA00022857"/>
    </source>
</evidence>
<evidence type="ECO:0000256" key="13">
    <source>
        <dbReference type="ARBA" id="ARBA00023268"/>
    </source>
</evidence>
<comment type="subunit">
    <text evidence="17">Homotetramer.</text>
</comment>
<keyword evidence="10 17" id="KW-0520">NAD</keyword>
<feature type="binding site" evidence="17">
    <location>
        <position position="429"/>
    </location>
    <ligand>
        <name>(6S)-NADPHX</name>
        <dbReference type="ChEBI" id="CHEBI:64076"/>
    </ligand>
</feature>
<gene>
    <name evidence="17" type="primary">nnrD</name>
    <name evidence="18" type="synonym">nnrE</name>
    <name evidence="22" type="ORF">C8D91_1254</name>
</gene>
<dbReference type="PROSITE" id="PS51385">
    <property type="entry name" value="YJEF_N"/>
    <property type="match status" value="1"/>
</dbReference>
<feature type="domain" description="YjeF C-terminal" evidence="20">
    <location>
        <begin position="216"/>
        <end position="483"/>
    </location>
</feature>
<feature type="binding site" evidence="17">
    <location>
        <position position="316"/>
    </location>
    <ligand>
        <name>(6S)-NADPHX</name>
        <dbReference type="ChEBI" id="CHEBI:64076"/>
    </ligand>
</feature>
<dbReference type="Proteomes" id="UP000295724">
    <property type="component" value="Unassembled WGS sequence"/>
</dbReference>
<dbReference type="EMBL" id="SNZB01000002">
    <property type="protein sequence ID" value="TDR22761.1"/>
    <property type="molecule type" value="Genomic_DNA"/>
</dbReference>
<evidence type="ECO:0000259" key="21">
    <source>
        <dbReference type="PROSITE" id="PS51385"/>
    </source>
</evidence>
<organism evidence="22 23">
    <name type="scientific">Marinicella litoralis</name>
    <dbReference type="NCBI Taxonomy" id="644220"/>
    <lineage>
        <taxon>Bacteria</taxon>
        <taxon>Pseudomonadati</taxon>
        <taxon>Pseudomonadota</taxon>
        <taxon>Gammaproteobacteria</taxon>
        <taxon>Lysobacterales</taxon>
        <taxon>Marinicellaceae</taxon>
        <taxon>Marinicella</taxon>
    </lineage>
</organism>
<dbReference type="PANTHER" id="PTHR12592">
    <property type="entry name" value="ATP-DEPENDENT (S)-NAD(P)H-HYDRATE DEHYDRATASE FAMILY MEMBER"/>
    <property type="match status" value="1"/>
</dbReference>
<dbReference type="SUPFAM" id="SSF53613">
    <property type="entry name" value="Ribokinase-like"/>
    <property type="match status" value="1"/>
</dbReference>
<feature type="binding site" evidence="18">
    <location>
        <begin position="119"/>
        <end position="125"/>
    </location>
    <ligand>
        <name>(6S)-NADPHX</name>
        <dbReference type="ChEBI" id="CHEBI:64076"/>
    </ligand>
</feature>
<dbReference type="Gene3D" id="3.40.50.10260">
    <property type="entry name" value="YjeF N-terminal domain"/>
    <property type="match status" value="1"/>
</dbReference>
<sequence>MKPLYHSDKTKQLDIMAADALGLDSFALMQAAAAAIFKHINAFNSILVITGPGNNGGDGWVVAELARQNHQQVKVWPMQSIESLSGDARRAAELYQGQTIDAKPDSSASYDCIVDSIFGTGLNQAITGHYAKVIEWINLQASTIIAVDIPSGLNGSTGNIMGVAVEASQTISILALNTGLFTLDGKDCCGEVLLERLGVDSSCFAAVVAPDGLLLDQHHLVEISGHRSNNSHKGRFGHVLTAGGQAGMMGAVLLAGKAVLKSGGGLATIVTDSAHADMVALYAPELMALAFDGMNEQHLNQVLIDKQADVILLGMGMGQSQWSKDLYTCCLMAAKPLVMDADALGILSRAATIPDQLKVITPHPKEAAVLLSCSVAAVQQNRWASVLKLAQKYHCVAVLKGSGTLISDGKTVWCCPYGNANLATAGSGDVLAGMVAGLLAQGFSPAVASYLAVIWHALAGETNVFGLTMTASDLLNTLHQTVK</sequence>
<dbReference type="OrthoDB" id="9806925at2"/>
<comment type="similarity">
    <text evidence="18">Belongs to the NnrE/AIBP family.</text>
</comment>
<evidence type="ECO:0000256" key="11">
    <source>
        <dbReference type="ARBA" id="ARBA00023235"/>
    </source>
</evidence>
<evidence type="ECO:0000256" key="17">
    <source>
        <dbReference type="HAMAP-Rule" id="MF_01965"/>
    </source>
</evidence>
<dbReference type="EC" id="4.2.1.136" evidence="19"/>
<comment type="cofactor">
    <cofactor evidence="18 19">
        <name>K(+)</name>
        <dbReference type="ChEBI" id="CHEBI:29103"/>
    </cofactor>
    <text evidence="18 19">Binds 1 potassium ion per subunit.</text>
</comment>
<name>A0A4V3DIM8_9GAMM</name>
<dbReference type="NCBIfam" id="TIGR00196">
    <property type="entry name" value="yjeF_cterm"/>
    <property type="match status" value="1"/>
</dbReference>
<comment type="catalytic activity">
    <reaction evidence="2 18 19">
        <text>(6R)-NADPHX = (6S)-NADPHX</text>
        <dbReference type="Rhea" id="RHEA:32227"/>
        <dbReference type="ChEBI" id="CHEBI:64076"/>
        <dbReference type="ChEBI" id="CHEBI:64077"/>
        <dbReference type="EC" id="5.1.99.6"/>
    </reaction>
</comment>
<evidence type="ECO:0000256" key="4">
    <source>
        <dbReference type="ARBA" id="ARBA00009524"/>
    </source>
</evidence>
<dbReference type="PIRSF" id="PIRSF017184">
    <property type="entry name" value="Nnr"/>
    <property type="match status" value="1"/>
</dbReference>
<dbReference type="GO" id="GO:0046496">
    <property type="term" value="P:nicotinamide nucleotide metabolic process"/>
    <property type="evidence" value="ECO:0007669"/>
    <property type="project" value="UniProtKB-UniRule"/>
</dbReference>
<dbReference type="NCBIfam" id="TIGR00197">
    <property type="entry name" value="yjeF_nterm"/>
    <property type="match status" value="1"/>
</dbReference>
<dbReference type="InterPro" id="IPR004443">
    <property type="entry name" value="YjeF_N_dom"/>
</dbReference>
<dbReference type="Pfam" id="PF03853">
    <property type="entry name" value="YjeF_N"/>
    <property type="match status" value="1"/>
</dbReference>
<feature type="binding site" evidence="18">
    <location>
        <position position="55"/>
    </location>
    <ligand>
        <name>K(+)</name>
        <dbReference type="ChEBI" id="CHEBI:29103"/>
    </ligand>
</feature>
<evidence type="ECO:0000313" key="22">
    <source>
        <dbReference type="EMBL" id="TDR22761.1"/>
    </source>
</evidence>
<comment type="catalytic activity">
    <reaction evidence="16 17 19">
        <text>(6S)-NADPHX + ADP = AMP + phosphate + NADPH + H(+)</text>
        <dbReference type="Rhea" id="RHEA:32235"/>
        <dbReference type="ChEBI" id="CHEBI:15378"/>
        <dbReference type="ChEBI" id="CHEBI:43474"/>
        <dbReference type="ChEBI" id="CHEBI:57783"/>
        <dbReference type="ChEBI" id="CHEBI:64076"/>
        <dbReference type="ChEBI" id="CHEBI:456215"/>
        <dbReference type="ChEBI" id="CHEBI:456216"/>
        <dbReference type="EC" id="4.2.1.136"/>
    </reaction>
</comment>
<dbReference type="AlphaFoldDB" id="A0A4V3DIM8"/>
<comment type="similarity">
    <text evidence="17">Belongs to the NnrD/CARKD family.</text>
</comment>
<evidence type="ECO:0000256" key="3">
    <source>
        <dbReference type="ARBA" id="ARBA00006001"/>
    </source>
</evidence>
<comment type="similarity">
    <text evidence="4 19">In the C-terminal section; belongs to the NnrD/CARKD family.</text>
</comment>
<dbReference type="InterPro" id="IPR029056">
    <property type="entry name" value="Ribokinase-like"/>
</dbReference>
<dbReference type="GO" id="GO:0052855">
    <property type="term" value="F:ADP-dependent NAD(P)H-hydrate dehydratase activity"/>
    <property type="evidence" value="ECO:0007669"/>
    <property type="project" value="UniProtKB-UniRule"/>
</dbReference>
<feature type="binding site" evidence="17">
    <location>
        <position position="428"/>
    </location>
    <ligand>
        <name>AMP</name>
        <dbReference type="ChEBI" id="CHEBI:456215"/>
    </ligand>
</feature>
<keyword evidence="13" id="KW-0511">Multifunctional enzyme</keyword>
<evidence type="ECO:0000259" key="20">
    <source>
        <dbReference type="PROSITE" id="PS51383"/>
    </source>
</evidence>
<comment type="cofactor">
    <cofactor evidence="17">
        <name>Mg(2+)</name>
        <dbReference type="ChEBI" id="CHEBI:18420"/>
    </cofactor>
</comment>
<feature type="binding site" evidence="18">
    <location>
        <begin position="54"/>
        <end position="58"/>
    </location>
    <ligand>
        <name>(6S)-NADPHX</name>
        <dbReference type="ChEBI" id="CHEBI:64076"/>
    </ligand>
</feature>
<keyword evidence="6 17" id="KW-0547">Nucleotide-binding</keyword>
<evidence type="ECO:0000256" key="12">
    <source>
        <dbReference type="ARBA" id="ARBA00023239"/>
    </source>
</evidence>
<evidence type="ECO:0000256" key="9">
    <source>
        <dbReference type="ARBA" id="ARBA00022958"/>
    </source>
</evidence>
<reference evidence="22 23" key="1">
    <citation type="submission" date="2019-03" db="EMBL/GenBank/DDBJ databases">
        <title>Genomic Encyclopedia of Type Strains, Phase IV (KMG-IV): sequencing the most valuable type-strain genomes for metagenomic binning, comparative biology and taxonomic classification.</title>
        <authorList>
            <person name="Goeker M."/>
        </authorList>
    </citation>
    <scope>NUCLEOTIDE SEQUENCE [LARGE SCALE GENOMIC DNA]</scope>
    <source>
        <strain evidence="22 23">DSM 25488</strain>
    </source>
</reference>
<dbReference type="RefSeq" id="WP_099019378.1">
    <property type="nucleotide sequence ID" value="NZ_NIHB01000002.1"/>
</dbReference>
<dbReference type="PANTHER" id="PTHR12592:SF0">
    <property type="entry name" value="ATP-DEPENDENT (S)-NAD(P)H-HYDRATE DEHYDRATASE"/>
    <property type="match status" value="1"/>
</dbReference>
<feature type="binding site" evidence="17">
    <location>
        <begin position="400"/>
        <end position="404"/>
    </location>
    <ligand>
        <name>AMP</name>
        <dbReference type="ChEBI" id="CHEBI:456215"/>
    </ligand>
</feature>
<keyword evidence="9 18" id="KW-0630">Potassium</keyword>
<dbReference type="GO" id="GO:0046872">
    <property type="term" value="F:metal ion binding"/>
    <property type="evidence" value="ECO:0007669"/>
    <property type="project" value="UniProtKB-UniRule"/>
</dbReference>
<dbReference type="HAMAP" id="MF_01966">
    <property type="entry name" value="NADHX_epimerase"/>
    <property type="match status" value="1"/>
</dbReference>